<protein>
    <recommendedName>
        <fullName evidence="7">Insulinase family protein</fullName>
    </recommendedName>
</protein>
<dbReference type="PANTHER" id="PTHR11851:SF49">
    <property type="entry name" value="MITOCHONDRIAL-PROCESSING PEPTIDASE SUBUNIT ALPHA"/>
    <property type="match status" value="1"/>
</dbReference>
<feature type="chain" id="PRO_5015534821" description="Insulinase family protein" evidence="2">
    <location>
        <begin position="21"/>
        <end position="913"/>
    </location>
</feature>
<accession>A0A2S9K9S1</accession>
<gene>
    <name evidence="5" type="ORF">C6P64_00310</name>
</gene>
<dbReference type="Pfam" id="PF00675">
    <property type="entry name" value="Peptidase_M16"/>
    <property type="match status" value="1"/>
</dbReference>
<dbReference type="OrthoDB" id="9811314at2"/>
<dbReference type="InterPro" id="IPR007863">
    <property type="entry name" value="Peptidase_M16_C"/>
</dbReference>
<dbReference type="GO" id="GO:0046872">
    <property type="term" value="F:metal ion binding"/>
    <property type="evidence" value="ECO:0007669"/>
    <property type="project" value="InterPro"/>
</dbReference>
<sequence length="913" mass="99347">MDLPRLLSLLLIPLGLSAQAATADAADPAWPATLPTAPQARLDAQAGGIASWTLANGFKIILAPFPTAGSARVELLVKSGSKLEGYGETGMAHLLEHLLFKGAGERADLKRDLTALGARWNGTTTADRTNYFETVAAEPNKIAEAIRIEADRFIRPRFTREDLSSEMTVVRNEFERQEREPMPVVMRALQRLSYAWHGYGRPTIGARSDIEGAPFEALQAFHRRHYRPDNAALIVSGQFDPQQVLALAASQFAQASNPDQPRVSHWTREPSEAATRRSELWLPAGTTLAASAWRLPGLRQREAHALDLASAAVCDPDWGSLRRQLVLEQQLAASAYCGVRLQADYGEWIATASQGRDGDAVVLSSALGRHLEQAAARGISAEQLERARREQLNAFERLRGDHEAVAALLSQAEVAGDWRLLFWQLDLLREIKLEEANAALRRWTVAGQRSDVLLRHADAISSPGEPLPAAALSLVAGKDWPALALAADPPPQSMAELAAALRRVDLGDSRVQALQLRRRTGGDLAWLALGHDWGNPVALAGRRTACDMADRLLAYGGAGLDRDALNARLEALHARWSLGLDGIFLEAPKDQLAPALELLLSVWADPLLPEAEFSRLRAASVARLEAALQQPARLAAVESRLRFDNYPAGHPRQPRQLQQQLQELRALTLAEVKSCVSDFSGLAQARLALVGDFDQDALRGLWTRIARLPPARQPYARIADPAAPQPLDASPIDIAMPGQANASLSGLALLPLSMESPDYPALRLAVEALGGNSDSRIWRRLREQEGLAYGAGASLDNDGPDPRSTLTLYASAATARAADALAALQDELSRALRDGLTPDEIERARRTWLESRKTLLRSEAGYAGLLAQGLLHGRDPAWLADFEVRMARVTADEANAALRRYLLPARIVWASGR</sequence>
<organism evidence="5 6">
    <name type="scientific">Malikia granosa</name>
    <dbReference type="NCBI Taxonomy" id="263067"/>
    <lineage>
        <taxon>Bacteria</taxon>
        <taxon>Pseudomonadati</taxon>
        <taxon>Pseudomonadota</taxon>
        <taxon>Betaproteobacteria</taxon>
        <taxon>Burkholderiales</taxon>
        <taxon>Comamonadaceae</taxon>
        <taxon>Malikia</taxon>
    </lineage>
</organism>
<feature type="domain" description="Peptidase M16 C-terminal" evidence="4">
    <location>
        <begin position="667"/>
        <end position="846"/>
    </location>
</feature>
<dbReference type="Pfam" id="PF05193">
    <property type="entry name" value="Peptidase_M16_C"/>
    <property type="match status" value="2"/>
</dbReference>
<dbReference type="SUPFAM" id="SSF63411">
    <property type="entry name" value="LuxS/MPP-like metallohydrolase"/>
    <property type="match status" value="4"/>
</dbReference>
<dbReference type="Proteomes" id="UP000238589">
    <property type="component" value="Unassembled WGS sequence"/>
</dbReference>
<dbReference type="RefSeq" id="WP_105746604.1">
    <property type="nucleotide sequence ID" value="NZ_PVLQ01000004.1"/>
</dbReference>
<feature type="domain" description="Peptidase M16 N-terminal" evidence="3">
    <location>
        <begin position="65"/>
        <end position="205"/>
    </location>
</feature>
<proteinExistence type="inferred from homology"/>
<reference evidence="5 6" key="1">
    <citation type="submission" date="2018-03" db="EMBL/GenBank/DDBJ databases">
        <title>Comparative genomics illustrates the genes involved in a hyperalkaliphilic mechanisms of Serpentinomonas isolated from highly-alkaline calcium-rich serpentinized springs.</title>
        <authorList>
            <person name="Suzuki S."/>
            <person name="Ishii S."/>
            <person name="Walworth N."/>
            <person name="Bird L."/>
            <person name="Kuenen J.G."/>
            <person name="Nealson K.H."/>
        </authorList>
    </citation>
    <scope>NUCLEOTIDE SEQUENCE [LARGE SCALE GENOMIC DNA]</scope>
    <source>
        <strain evidence="5 6">P1</strain>
    </source>
</reference>
<dbReference type="Gene3D" id="3.30.830.10">
    <property type="entry name" value="Metalloenzyme, LuxS/M16 peptidase-like"/>
    <property type="match status" value="4"/>
</dbReference>
<dbReference type="InterPro" id="IPR011249">
    <property type="entry name" value="Metalloenz_LuxS/M16"/>
</dbReference>
<evidence type="ECO:0000313" key="5">
    <source>
        <dbReference type="EMBL" id="PRD67164.1"/>
    </source>
</evidence>
<feature type="signal peptide" evidence="2">
    <location>
        <begin position="1"/>
        <end position="20"/>
    </location>
</feature>
<evidence type="ECO:0000259" key="4">
    <source>
        <dbReference type="Pfam" id="PF05193"/>
    </source>
</evidence>
<dbReference type="AlphaFoldDB" id="A0A2S9K9S1"/>
<evidence type="ECO:0000313" key="6">
    <source>
        <dbReference type="Proteomes" id="UP000238589"/>
    </source>
</evidence>
<evidence type="ECO:0000259" key="3">
    <source>
        <dbReference type="Pfam" id="PF00675"/>
    </source>
</evidence>
<name>A0A2S9K9S1_9BURK</name>
<evidence type="ECO:0000256" key="1">
    <source>
        <dbReference type="ARBA" id="ARBA00007261"/>
    </source>
</evidence>
<evidence type="ECO:0000256" key="2">
    <source>
        <dbReference type="SAM" id="SignalP"/>
    </source>
</evidence>
<evidence type="ECO:0008006" key="7">
    <source>
        <dbReference type="Google" id="ProtNLM"/>
    </source>
</evidence>
<dbReference type="InterPro" id="IPR050361">
    <property type="entry name" value="MPP/UQCRC_Complex"/>
</dbReference>
<keyword evidence="2" id="KW-0732">Signal</keyword>
<dbReference type="EMBL" id="PVLQ01000004">
    <property type="protein sequence ID" value="PRD67164.1"/>
    <property type="molecule type" value="Genomic_DNA"/>
</dbReference>
<feature type="domain" description="Peptidase M16 C-terminal" evidence="4">
    <location>
        <begin position="216"/>
        <end position="389"/>
    </location>
</feature>
<comment type="caution">
    <text evidence="5">The sequence shown here is derived from an EMBL/GenBank/DDBJ whole genome shotgun (WGS) entry which is preliminary data.</text>
</comment>
<keyword evidence="6" id="KW-1185">Reference proteome</keyword>
<dbReference type="PANTHER" id="PTHR11851">
    <property type="entry name" value="METALLOPROTEASE"/>
    <property type="match status" value="1"/>
</dbReference>
<dbReference type="InterPro" id="IPR011765">
    <property type="entry name" value="Pept_M16_N"/>
</dbReference>
<comment type="similarity">
    <text evidence="1">Belongs to the peptidase M16 family.</text>
</comment>